<evidence type="ECO:0000256" key="7">
    <source>
        <dbReference type="ARBA" id="ARBA00022723"/>
    </source>
</evidence>
<accession>A0A4R3YTD8</accession>
<dbReference type="GO" id="GO:0020037">
    <property type="term" value="F:heme binding"/>
    <property type="evidence" value="ECO:0007669"/>
    <property type="project" value="TreeGrafter"/>
</dbReference>
<dbReference type="GO" id="GO:0046872">
    <property type="term" value="F:metal ion binding"/>
    <property type="evidence" value="ECO:0007669"/>
    <property type="project" value="UniProtKB-KW"/>
</dbReference>
<dbReference type="InterPro" id="IPR011577">
    <property type="entry name" value="Cyt_b561_bac/Ni-Hgenase"/>
</dbReference>
<evidence type="ECO:0000256" key="1">
    <source>
        <dbReference type="ARBA" id="ARBA00001970"/>
    </source>
</evidence>
<protein>
    <submittedName>
        <fullName evidence="15">Cytochrome b561</fullName>
    </submittedName>
</protein>
<evidence type="ECO:0000259" key="14">
    <source>
        <dbReference type="Pfam" id="PF01292"/>
    </source>
</evidence>
<evidence type="ECO:0000256" key="12">
    <source>
        <dbReference type="ARBA" id="ARBA00037975"/>
    </source>
</evidence>
<comment type="cofactor">
    <cofactor evidence="1">
        <name>heme b</name>
        <dbReference type="ChEBI" id="CHEBI:60344"/>
    </cofactor>
</comment>
<dbReference type="OrthoDB" id="8589936at2"/>
<feature type="transmembrane region" description="Helical" evidence="13">
    <location>
        <begin position="145"/>
        <end position="166"/>
    </location>
</feature>
<dbReference type="InterPro" id="IPR052168">
    <property type="entry name" value="Cytochrome_b561_oxidase"/>
</dbReference>
<comment type="caution">
    <text evidence="15">The sequence shown here is derived from an EMBL/GenBank/DDBJ whole genome shotgun (WGS) entry which is preliminary data.</text>
</comment>
<evidence type="ECO:0000256" key="2">
    <source>
        <dbReference type="ARBA" id="ARBA00004651"/>
    </source>
</evidence>
<dbReference type="GO" id="GO:0005886">
    <property type="term" value="C:plasma membrane"/>
    <property type="evidence" value="ECO:0007669"/>
    <property type="project" value="UniProtKB-SubCell"/>
</dbReference>
<keyword evidence="8" id="KW-0249">Electron transport</keyword>
<dbReference type="Gene3D" id="1.20.950.20">
    <property type="entry name" value="Transmembrane di-heme cytochromes, Chain C"/>
    <property type="match status" value="1"/>
</dbReference>
<comment type="subcellular location">
    <subcellularLocation>
        <location evidence="2">Cell membrane</location>
        <topology evidence="2">Multi-pass membrane protein</topology>
    </subcellularLocation>
</comment>
<evidence type="ECO:0000256" key="11">
    <source>
        <dbReference type="ARBA" id="ARBA00023136"/>
    </source>
</evidence>
<evidence type="ECO:0000313" key="16">
    <source>
        <dbReference type="Proteomes" id="UP000295645"/>
    </source>
</evidence>
<keyword evidence="4" id="KW-1003">Cell membrane</keyword>
<keyword evidence="11 13" id="KW-0472">Membrane</keyword>
<dbReference type="Pfam" id="PF01292">
    <property type="entry name" value="Ni_hydr_CYTB"/>
    <property type="match status" value="1"/>
</dbReference>
<evidence type="ECO:0000256" key="3">
    <source>
        <dbReference type="ARBA" id="ARBA00022448"/>
    </source>
</evidence>
<feature type="transmembrane region" description="Helical" evidence="13">
    <location>
        <begin position="47"/>
        <end position="68"/>
    </location>
</feature>
<evidence type="ECO:0000256" key="6">
    <source>
        <dbReference type="ARBA" id="ARBA00022692"/>
    </source>
</evidence>
<evidence type="ECO:0000256" key="9">
    <source>
        <dbReference type="ARBA" id="ARBA00022989"/>
    </source>
</evidence>
<sequence length="195" mass="22118">MALRSNPTGWSPVTKFFHWLMALLILGNGFFALWMDGLKPSLNKINMFALHKSIGLTVLSLFLLRLLWRAVDRRPPDEPAPRWQQIAAHAVHGLLYLLIVALPLTGWLFNSAHGYPLQFFKQFNLPALVEKNPGLSDLMGSVHEYLFWFLCLVLVAHIGGALKHHLIDRDDTLRRMLPFARTRRSAPPVPPGDTP</sequence>
<keyword evidence="9 13" id="KW-1133">Transmembrane helix</keyword>
<dbReference type="Proteomes" id="UP000295645">
    <property type="component" value="Unassembled WGS sequence"/>
</dbReference>
<name>A0A4R3YTD8_9GAMM</name>
<evidence type="ECO:0000256" key="10">
    <source>
        <dbReference type="ARBA" id="ARBA00023004"/>
    </source>
</evidence>
<proteinExistence type="inferred from homology"/>
<dbReference type="RefSeq" id="WP_132141942.1">
    <property type="nucleotide sequence ID" value="NZ_SMCS01000002.1"/>
</dbReference>
<comment type="similarity">
    <text evidence="12">Belongs to the cytochrome b561 family.</text>
</comment>
<reference evidence="15 16" key="1">
    <citation type="submission" date="2019-03" db="EMBL/GenBank/DDBJ databases">
        <title>Above-ground endophytic microbial communities from plants in different locations in the United States.</title>
        <authorList>
            <person name="Frank C."/>
        </authorList>
    </citation>
    <scope>NUCLEOTIDE SEQUENCE [LARGE SCALE GENOMIC DNA]</scope>
    <source>
        <strain evidence="15 16">LP_13_YM</strain>
    </source>
</reference>
<evidence type="ECO:0000256" key="5">
    <source>
        <dbReference type="ARBA" id="ARBA00022617"/>
    </source>
</evidence>
<feature type="domain" description="Cytochrome b561 bacterial/Ni-hydrogenase" evidence="14">
    <location>
        <begin position="10"/>
        <end position="178"/>
    </location>
</feature>
<feature type="transmembrane region" description="Helical" evidence="13">
    <location>
        <begin position="16"/>
        <end position="35"/>
    </location>
</feature>
<dbReference type="PANTHER" id="PTHR30529">
    <property type="entry name" value="CYTOCHROME B561"/>
    <property type="match status" value="1"/>
</dbReference>
<organism evidence="15 16">
    <name type="scientific">Luteibacter rhizovicinus</name>
    <dbReference type="NCBI Taxonomy" id="242606"/>
    <lineage>
        <taxon>Bacteria</taxon>
        <taxon>Pseudomonadati</taxon>
        <taxon>Pseudomonadota</taxon>
        <taxon>Gammaproteobacteria</taxon>
        <taxon>Lysobacterales</taxon>
        <taxon>Rhodanobacteraceae</taxon>
        <taxon>Luteibacter</taxon>
    </lineage>
</organism>
<keyword evidence="10" id="KW-0408">Iron</keyword>
<keyword evidence="3" id="KW-0813">Transport</keyword>
<dbReference type="EMBL" id="SMCS01000002">
    <property type="protein sequence ID" value="TCV95692.1"/>
    <property type="molecule type" value="Genomic_DNA"/>
</dbReference>
<dbReference type="SUPFAM" id="SSF81342">
    <property type="entry name" value="Transmembrane di-heme cytochromes"/>
    <property type="match status" value="1"/>
</dbReference>
<keyword evidence="5" id="KW-0349">Heme</keyword>
<keyword evidence="6 13" id="KW-0812">Transmembrane</keyword>
<dbReference type="InterPro" id="IPR016174">
    <property type="entry name" value="Di-haem_cyt_TM"/>
</dbReference>
<gene>
    <name evidence="15" type="ORF">EC912_10235</name>
</gene>
<evidence type="ECO:0000256" key="8">
    <source>
        <dbReference type="ARBA" id="ARBA00022982"/>
    </source>
</evidence>
<evidence type="ECO:0000256" key="4">
    <source>
        <dbReference type="ARBA" id="ARBA00022475"/>
    </source>
</evidence>
<evidence type="ECO:0000256" key="13">
    <source>
        <dbReference type="SAM" id="Phobius"/>
    </source>
</evidence>
<keyword evidence="16" id="KW-1185">Reference proteome</keyword>
<dbReference type="PANTHER" id="PTHR30529:SF7">
    <property type="entry name" value="CYTOCHROME B561 BACTERIAL_NI-HYDROGENASE DOMAIN-CONTAINING PROTEIN"/>
    <property type="match status" value="1"/>
</dbReference>
<keyword evidence="7" id="KW-0479">Metal-binding</keyword>
<evidence type="ECO:0000313" key="15">
    <source>
        <dbReference type="EMBL" id="TCV95692.1"/>
    </source>
</evidence>
<dbReference type="AlphaFoldDB" id="A0A4R3YTD8"/>
<dbReference type="GO" id="GO:0009055">
    <property type="term" value="F:electron transfer activity"/>
    <property type="evidence" value="ECO:0007669"/>
    <property type="project" value="InterPro"/>
</dbReference>
<dbReference type="GO" id="GO:0022904">
    <property type="term" value="P:respiratory electron transport chain"/>
    <property type="evidence" value="ECO:0007669"/>
    <property type="project" value="InterPro"/>
</dbReference>
<feature type="transmembrane region" description="Helical" evidence="13">
    <location>
        <begin position="89"/>
        <end position="109"/>
    </location>
</feature>